<feature type="region of interest" description="Disordered" evidence="3">
    <location>
        <begin position="110"/>
        <end position="166"/>
    </location>
</feature>
<reference evidence="5" key="1">
    <citation type="submission" date="2023-07" db="EMBL/GenBank/DDBJ databases">
        <authorList>
            <person name="Luz R."/>
            <person name="Cordeiro R."/>
            <person name="Fonseca A."/>
            <person name="Goncalves V."/>
        </authorList>
    </citation>
    <scope>NUCLEOTIDE SEQUENCE [LARGE SCALE GENOMIC DNA]</scope>
    <source>
        <strain evidence="5">BACA0444</strain>
    </source>
</reference>
<dbReference type="GO" id="GO:0003697">
    <property type="term" value="F:single-stranded DNA binding"/>
    <property type="evidence" value="ECO:0007669"/>
    <property type="project" value="InterPro"/>
</dbReference>
<keyword evidence="5" id="KW-1185">Reference proteome</keyword>
<dbReference type="SUPFAM" id="SSF50249">
    <property type="entry name" value="Nucleic acid-binding proteins"/>
    <property type="match status" value="1"/>
</dbReference>
<dbReference type="CDD" id="cd04496">
    <property type="entry name" value="SSB_OBF"/>
    <property type="match status" value="1"/>
</dbReference>
<evidence type="ECO:0000256" key="2">
    <source>
        <dbReference type="PROSITE-ProRule" id="PRU00252"/>
    </source>
</evidence>
<accession>A0AAE4JXV9</accession>
<comment type="caution">
    <text evidence="4">The sequence shown here is derived from an EMBL/GenBank/DDBJ whole genome shotgun (WGS) entry which is preliminary data.</text>
</comment>
<evidence type="ECO:0000256" key="1">
    <source>
        <dbReference type="ARBA" id="ARBA00023125"/>
    </source>
</evidence>
<sequence>MNSCVLMAEIIEPPELRYTQDNQTPIATMIVQFPGQRAEDPPETLKVIGWGNLAQQMQDQCKLQDRLLIEGRLNMNTWERPEGFKEKRAELTASKIHWLTGDGQIVTRQAEPASLTSKPASAVTPVSPSPVAAAAPARSSAPVPPPPATATRPLVEPDLPPDDLPF</sequence>
<evidence type="ECO:0000313" key="4">
    <source>
        <dbReference type="EMBL" id="MDS3860294.1"/>
    </source>
</evidence>
<proteinExistence type="predicted"/>
<dbReference type="InterPro" id="IPR000424">
    <property type="entry name" value="Primosome_PriB/ssb"/>
</dbReference>
<dbReference type="Pfam" id="PF00436">
    <property type="entry name" value="SSB"/>
    <property type="match status" value="1"/>
</dbReference>
<keyword evidence="1 2" id="KW-0238">DNA-binding</keyword>
<dbReference type="PROSITE" id="PS50935">
    <property type="entry name" value="SSB"/>
    <property type="match status" value="1"/>
</dbReference>
<dbReference type="AlphaFoldDB" id="A0AAE4JXV9"/>
<name>A0AAE4JXV9_9CYAN</name>
<feature type="compositionally biased region" description="Low complexity" evidence="3">
    <location>
        <begin position="119"/>
        <end position="141"/>
    </location>
</feature>
<dbReference type="InterPro" id="IPR012340">
    <property type="entry name" value="NA-bd_OB-fold"/>
</dbReference>
<dbReference type="EMBL" id="JAVMIP010000003">
    <property type="protein sequence ID" value="MDS3860294.1"/>
    <property type="molecule type" value="Genomic_DNA"/>
</dbReference>
<dbReference type="Gene3D" id="2.40.50.140">
    <property type="entry name" value="Nucleic acid-binding proteins"/>
    <property type="match status" value="1"/>
</dbReference>
<gene>
    <name evidence="4" type="ORF">RIF25_05685</name>
</gene>
<dbReference type="RefSeq" id="WP_322877575.1">
    <property type="nucleotide sequence ID" value="NZ_JAVMIP010000003.1"/>
</dbReference>
<evidence type="ECO:0000256" key="3">
    <source>
        <dbReference type="SAM" id="MobiDB-lite"/>
    </source>
</evidence>
<evidence type="ECO:0000313" key="5">
    <source>
        <dbReference type="Proteomes" id="UP001268256"/>
    </source>
</evidence>
<organism evidence="4 5">
    <name type="scientific">Pseudocalidococcus azoricus BACA0444</name>
    <dbReference type="NCBI Taxonomy" id="2918990"/>
    <lineage>
        <taxon>Bacteria</taxon>
        <taxon>Bacillati</taxon>
        <taxon>Cyanobacteriota</taxon>
        <taxon>Cyanophyceae</taxon>
        <taxon>Acaryochloridales</taxon>
        <taxon>Thermosynechococcaceae</taxon>
        <taxon>Pseudocalidococcus</taxon>
        <taxon>Pseudocalidococcus azoricus</taxon>
    </lineage>
</organism>
<dbReference type="Proteomes" id="UP001268256">
    <property type="component" value="Unassembled WGS sequence"/>
</dbReference>
<protein>
    <submittedName>
        <fullName evidence="4">Single-stranded DNA-binding protein</fullName>
    </submittedName>
</protein>